<evidence type="ECO:0000256" key="1">
    <source>
        <dbReference type="SAM" id="Phobius"/>
    </source>
</evidence>
<dbReference type="Proteomes" id="UP000192477">
    <property type="component" value="Unassembled WGS sequence"/>
</dbReference>
<keyword evidence="1" id="KW-0812">Transmembrane</keyword>
<feature type="transmembrane region" description="Helical" evidence="1">
    <location>
        <begin position="254"/>
        <end position="278"/>
    </location>
</feature>
<name>A0A1V8YGQ1_9ENTE</name>
<feature type="transmembrane region" description="Helical" evidence="1">
    <location>
        <begin position="219"/>
        <end position="242"/>
    </location>
</feature>
<reference evidence="2 3" key="1">
    <citation type="journal article" date="2017" name="BMC Microbiol.">
        <title>Comparative genomics of Enterococcus spp. isolated from bovine feces.</title>
        <authorList>
            <person name="Beukers A.G."/>
            <person name="Zaheer R."/>
            <person name="Goji N."/>
            <person name="Amoako K.K."/>
            <person name="Chaves A.V."/>
            <person name="Ward M.P."/>
            <person name="McAllister T.A."/>
        </authorList>
    </citation>
    <scope>NUCLEOTIDE SEQUENCE [LARGE SCALE GENOMIC DNA]</scope>
    <source>
        <strain evidence="2 3">F1129D 143</strain>
    </source>
</reference>
<feature type="transmembrane region" description="Helical" evidence="1">
    <location>
        <begin position="137"/>
        <end position="158"/>
    </location>
</feature>
<feature type="transmembrane region" description="Helical" evidence="1">
    <location>
        <begin position="6"/>
        <end position="28"/>
    </location>
</feature>
<dbReference type="AlphaFoldDB" id="A0A1V8YGQ1"/>
<dbReference type="EMBL" id="MJEA01000004">
    <property type="protein sequence ID" value="OQO70604.1"/>
    <property type="molecule type" value="Genomic_DNA"/>
</dbReference>
<dbReference type="InterPro" id="IPR023298">
    <property type="entry name" value="ATPase_P-typ_TM_dom_sf"/>
</dbReference>
<evidence type="ECO:0000313" key="2">
    <source>
        <dbReference type="EMBL" id="OQO70604.1"/>
    </source>
</evidence>
<protein>
    <submittedName>
        <fullName evidence="2">Uncharacterized protein</fullName>
    </submittedName>
</protein>
<feature type="transmembrane region" description="Helical" evidence="1">
    <location>
        <begin position="93"/>
        <end position="117"/>
    </location>
</feature>
<keyword evidence="1" id="KW-1133">Transmembrane helix</keyword>
<dbReference type="SUPFAM" id="SSF81665">
    <property type="entry name" value="Calcium ATPase, transmembrane domain M"/>
    <property type="match status" value="1"/>
</dbReference>
<organism evidence="2 3">
    <name type="scientific">Enterococcus villorum</name>
    <dbReference type="NCBI Taxonomy" id="112904"/>
    <lineage>
        <taxon>Bacteria</taxon>
        <taxon>Bacillati</taxon>
        <taxon>Bacillota</taxon>
        <taxon>Bacilli</taxon>
        <taxon>Lactobacillales</taxon>
        <taxon>Enterococcaceae</taxon>
        <taxon>Enterococcus</taxon>
    </lineage>
</organism>
<dbReference type="RefSeq" id="WP_081183384.1">
    <property type="nucleotide sequence ID" value="NZ_MJEA01000004.1"/>
</dbReference>
<sequence>MEITAVITFFATSIIPIISGLISILTYINNRKKKKIERELNQKNINGNNYYYEDNRSIELYSTNNYLVAEQERLTIKQQNINNISKFFSKYSYIFLLILLIINFWNLITPLPAYPWISTGSNQENLIGFLFSSLYRALIPTMITMLFLIGLLCFMLLIKNILLFKNKYTIVCSLIYYPITIYAYYLSSKTIANVPLEKINLSSNVSQKLNLSTFFNTELPFIILLLITVIFGIIIKLIQILFEFESNKPNLKLLNIFFPRFGFFIALFLLPFFIILGAQYI</sequence>
<keyword evidence="1" id="KW-0472">Membrane</keyword>
<evidence type="ECO:0000313" key="3">
    <source>
        <dbReference type="Proteomes" id="UP000192477"/>
    </source>
</evidence>
<proteinExistence type="predicted"/>
<accession>A0A1V8YGQ1</accession>
<comment type="caution">
    <text evidence="2">The sequence shown here is derived from an EMBL/GenBank/DDBJ whole genome shotgun (WGS) entry which is preliminary data.</text>
</comment>
<dbReference type="OrthoDB" id="10017278at2"/>
<gene>
    <name evidence="2" type="ORF">BH747_06185</name>
</gene>